<sequence length="444" mass="48882">MVPFPLTCGGGRHATPPSEPVSLATLHPSTPESPDPFTGNDLVPFFWTTGGGPPRTPPKNGAIPVHPHTPPSLSLWLRNRIGIPASPVLPHVLHSPLPPSPTQDVFRPPTQLPAFDIPALGPELFSVPDAGTEPQNIQAHHQEEEEEEGENGHRVQGLHGCSPARIHEISIQAIHDFSGALHQAIESLWRNAEAQREIHQQEDVSRSLPEHQPHQGGHVPVPPPTPPPAADEPLPQHHNEDCAVSAEDKALLDSVREKIMGLSMEKCNGCHEQWFDLGVKNGLCSKCQKNKKFQPSNCMYPGPDVPNLPELSQMEEMLISLSMHYSKSGRFMAHHVTVDSDLLQQVPEDGSVFDCVCNITTETMSESFEEGPPEADEPDQQNAAPLFSHGFVPNVHTANTELEELHAAAFHNDQPIILTMPEVWMKMLRVLNLRFAWLKGHMLC</sequence>
<feature type="region of interest" description="Disordered" evidence="1">
    <location>
        <begin position="194"/>
        <end position="237"/>
    </location>
</feature>
<dbReference type="Proteomes" id="UP000030669">
    <property type="component" value="Unassembled WGS sequence"/>
</dbReference>
<feature type="region of interest" description="Disordered" evidence="1">
    <location>
        <begin position="129"/>
        <end position="157"/>
    </location>
</feature>
<feature type="compositionally biased region" description="Acidic residues" evidence="1">
    <location>
        <begin position="367"/>
        <end position="379"/>
    </location>
</feature>
<evidence type="ECO:0000313" key="2">
    <source>
        <dbReference type="EMBL" id="EPQ51245.1"/>
    </source>
</evidence>
<feature type="compositionally biased region" description="Basic and acidic residues" evidence="1">
    <location>
        <begin position="194"/>
        <end position="213"/>
    </location>
</feature>
<dbReference type="AlphaFoldDB" id="S7RAG1"/>
<evidence type="ECO:0000313" key="3">
    <source>
        <dbReference type="Proteomes" id="UP000030669"/>
    </source>
</evidence>
<name>S7RAG1_GLOTA</name>
<feature type="region of interest" description="Disordered" evidence="1">
    <location>
        <begin position="366"/>
        <end position="386"/>
    </location>
</feature>
<dbReference type="GeneID" id="19309847"/>
<dbReference type="EMBL" id="KB469311">
    <property type="protein sequence ID" value="EPQ51245.1"/>
    <property type="molecule type" value="Genomic_DNA"/>
</dbReference>
<dbReference type="RefSeq" id="XP_007870243.1">
    <property type="nucleotide sequence ID" value="XM_007872052.1"/>
</dbReference>
<gene>
    <name evidence="2" type="ORF">GLOTRDRAFT_96443</name>
</gene>
<keyword evidence="3" id="KW-1185">Reference proteome</keyword>
<evidence type="ECO:0000256" key="1">
    <source>
        <dbReference type="SAM" id="MobiDB-lite"/>
    </source>
</evidence>
<dbReference type="KEGG" id="gtr:GLOTRDRAFT_96443"/>
<feature type="compositionally biased region" description="Pro residues" evidence="1">
    <location>
        <begin position="220"/>
        <end position="230"/>
    </location>
</feature>
<dbReference type="eggNOG" id="ENOG502SWPT">
    <property type="taxonomic scope" value="Eukaryota"/>
</dbReference>
<reference evidence="2 3" key="1">
    <citation type="journal article" date="2012" name="Science">
        <title>The Paleozoic origin of enzymatic lignin decomposition reconstructed from 31 fungal genomes.</title>
        <authorList>
            <person name="Floudas D."/>
            <person name="Binder M."/>
            <person name="Riley R."/>
            <person name="Barry K."/>
            <person name="Blanchette R.A."/>
            <person name="Henrissat B."/>
            <person name="Martinez A.T."/>
            <person name="Otillar R."/>
            <person name="Spatafora J.W."/>
            <person name="Yadav J.S."/>
            <person name="Aerts A."/>
            <person name="Benoit I."/>
            <person name="Boyd A."/>
            <person name="Carlson A."/>
            <person name="Copeland A."/>
            <person name="Coutinho P.M."/>
            <person name="de Vries R.P."/>
            <person name="Ferreira P."/>
            <person name="Findley K."/>
            <person name="Foster B."/>
            <person name="Gaskell J."/>
            <person name="Glotzer D."/>
            <person name="Gorecki P."/>
            <person name="Heitman J."/>
            <person name="Hesse C."/>
            <person name="Hori C."/>
            <person name="Igarashi K."/>
            <person name="Jurgens J.A."/>
            <person name="Kallen N."/>
            <person name="Kersten P."/>
            <person name="Kohler A."/>
            <person name="Kuees U."/>
            <person name="Kumar T.K.A."/>
            <person name="Kuo A."/>
            <person name="LaButti K."/>
            <person name="Larrondo L.F."/>
            <person name="Lindquist E."/>
            <person name="Ling A."/>
            <person name="Lombard V."/>
            <person name="Lucas S."/>
            <person name="Lundell T."/>
            <person name="Martin R."/>
            <person name="McLaughlin D.J."/>
            <person name="Morgenstern I."/>
            <person name="Morin E."/>
            <person name="Murat C."/>
            <person name="Nagy L.G."/>
            <person name="Nolan M."/>
            <person name="Ohm R.A."/>
            <person name="Patyshakuliyeva A."/>
            <person name="Rokas A."/>
            <person name="Ruiz-Duenas F.J."/>
            <person name="Sabat G."/>
            <person name="Salamov A."/>
            <person name="Samejima M."/>
            <person name="Schmutz J."/>
            <person name="Slot J.C."/>
            <person name="St John F."/>
            <person name="Stenlid J."/>
            <person name="Sun H."/>
            <person name="Sun S."/>
            <person name="Syed K."/>
            <person name="Tsang A."/>
            <person name="Wiebenga A."/>
            <person name="Young D."/>
            <person name="Pisabarro A."/>
            <person name="Eastwood D.C."/>
            <person name="Martin F."/>
            <person name="Cullen D."/>
            <person name="Grigoriev I.V."/>
            <person name="Hibbett D.S."/>
        </authorList>
    </citation>
    <scope>NUCLEOTIDE SEQUENCE [LARGE SCALE GENOMIC DNA]</scope>
    <source>
        <strain evidence="2 3">ATCC 11539</strain>
    </source>
</reference>
<dbReference type="OrthoDB" id="2976830at2759"/>
<protein>
    <submittedName>
        <fullName evidence="2">Uncharacterized protein</fullName>
    </submittedName>
</protein>
<proteinExistence type="predicted"/>
<organism evidence="2 3">
    <name type="scientific">Gloeophyllum trabeum (strain ATCC 11539 / FP-39264 / Madison 617)</name>
    <name type="common">Brown rot fungus</name>
    <dbReference type="NCBI Taxonomy" id="670483"/>
    <lineage>
        <taxon>Eukaryota</taxon>
        <taxon>Fungi</taxon>
        <taxon>Dikarya</taxon>
        <taxon>Basidiomycota</taxon>
        <taxon>Agaricomycotina</taxon>
        <taxon>Agaricomycetes</taxon>
        <taxon>Gloeophyllales</taxon>
        <taxon>Gloeophyllaceae</taxon>
        <taxon>Gloeophyllum</taxon>
    </lineage>
</organism>
<feature type="region of interest" description="Disordered" evidence="1">
    <location>
        <begin position="1"/>
        <end position="37"/>
    </location>
</feature>
<dbReference type="HOGENOM" id="CLU_616847_0_0_1"/>
<accession>S7RAG1</accession>